<evidence type="ECO:0000313" key="2">
    <source>
        <dbReference type="EMBL" id="ALG08202.1"/>
    </source>
</evidence>
<gene>
    <name evidence="2" type="ORF">AOZ06_15950</name>
</gene>
<name>A0A0N9I0L4_9PSEU</name>
<accession>A0A0N9I0L4</accession>
<dbReference type="InterPro" id="IPR005561">
    <property type="entry name" value="ANTAR"/>
</dbReference>
<dbReference type="EMBL" id="CP012752">
    <property type="protein sequence ID" value="ALG08202.1"/>
    <property type="molecule type" value="Genomic_DNA"/>
</dbReference>
<dbReference type="Pfam" id="PF03861">
    <property type="entry name" value="ANTAR"/>
    <property type="match status" value="1"/>
</dbReference>
<dbReference type="GO" id="GO:0003723">
    <property type="term" value="F:RNA binding"/>
    <property type="evidence" value="ECO:0007669"/>
    <property type="project" value="InterPro"/>
</dbReference>
<evidence type="ECO:0000259" key="1">
    <source>
        <dbReference type="Pfam" id="PF03861"/>
    </source>
</evidence>
<protein>
    <recommendedName>
        <fullName evidence="1">ANTAR domain-containing protein</fullName>
    </recommendedName>
</protein>
<organism evidence="2 3">
    <name type="scientific">Kibdelosporangium phytohabitans</name>
    <dbReference type="NCBI Taxonomy" id="860235"/>
    <lineage>
        <taxon>Bacteria</taxon>
        <taxon>Bacillati</taxon>
        <taxon>Actinomycetota</taxon>
        <taxon>Actinomycetes</taxon>
        <taxon>Pseudonocardiales</taxon>
        <taxon>Pseudonocardiaceae</taxon>
        <taxon>Kibdelosporangium</taxon>
    </lineage>
</organism>
<dbReference type="KEGG" id="kphy:AOZ06_15950"/>
<keyword evidence="3" id="KW-1185">Reference proteome</keyword>
<feature type="domain" description="ANTAR" evidence="1">
    <location>
        <begin position="21"/>
        <end position="48"/>
    </location>
</feature>
<dbReference type="Gene3D" id="1.10.10.10">
    <property type="entry name" value="Winged helix-like DNA-binding domain superfamily/Winged helix DNA-binding domain"/>
    <property type="match status" value="1"/>
</dbReference>
<dbReference type="InterPro" id="IPR036388">
    <property type="entry name" value="WH-like_DNA-bd_sf"/>
</dbReference>
<dbReference type="STRING" id="860235.AOZ06_15950"/>
<dbReference type="Proteomes" id="UP000063699">
    <property type="component" value="Chromosome"/>
</dbReference>
<sequence>MADLLSQHAAVALVGVTREQRLHEALRSRDVIGQAKGILMHRDRLTAQRLSSAERSCVPGPPAAMA</sequence>
<dbReference type="RefSeq" id="WP_054290109.1">
    <property type="nucleotide sequence ID" value="NZ_CP012752.1"/>
</dbReference>
<proteinExistence type="predicted"/>
<evidence type="ECO:0000313" key="3">
    <source>
        <dbReference type="Proteomes" id="UP000063699"/>
    </source>
</evidence>
<reference evidence="2 3" key="1">
    <citation type="submission" date="2015-07" db="EMBL/GenBank/DDBJ databases">
        <title>Genome sequencing of Kibdelosporangium phytohabitans.</title>
        <authorList>
            <person name="Qin S."/>
            <person name="Xing K."/>
        </authorList>
    </citation>
    <scope>NUCLEOTIDE SEQUENCE [LARGE SCALE GENOMIC DNA]</scope>
    <source>
        <strain evidence="2 3">KLBMP1111</strain>
    </source>
</reference>
<dbReference type="AlphaFoldDB" id="A0A0N9I0L4"/>